<protein>
    <submittedName>
        <fullName evidence="3">Uncharacterized protein</fullName>
    </submittedName>
</protein>
<reference evidence="3" key="1">
    <citation type="submission" date="2021-04" db="EMBL/GenBank/DDBJ databases">
        <authorList>
            <consortium name="Molecular Ecology Group"/>
        </authorList>
    </citation>
    <scope>NUCLEOTIDE SEQUENCE</scope>
</reference>
<feature type="compositionally biased region" description="Basic and acidic residues" evidence="1">
    <location>
        <begin position="1105"/>
        <end position="1123"/>
    </location>
</feature>
<gene>
    <name evidence="3" type="ORF">CUNI_LOCUS12584</name>
</gene>
<dbReference type="OrthoDB" id="6161498at2759"/>
<feature type="region of interest" description="Disordered" evidence="1">
    <location>
        <begin position="723"/>
        <end position="1133"/>
    </location>
</feature>
<dbReference type="InterPro" id="IPR042307">
    <property type="entry name" value="Reeler_sf"/>
</dbReference>
<comment type="caution">
    <text evidence="3">The sequence shown here is derived from an EMBL/GenBank/DDBJ whole genome shotgun (WGS) entry which is preliminary data.</text>
</comment>
<evidence type="ECO:0000256" key="2">
    <source>
        <dbReference type="SAM" id="SignalP"/>
    </source>
</evidence>
<dbReference type="AlphaFoldDB" id="A0A8S3ZIN5"/>
<evidence type="ECO:0000313" key="3">
    <source>
        <dbReference type="EMBL" id="CAG5127026.1"/>
    </source>
</evidence>
<feature type="compositionally biased region" description="Basic and acidic residues" evidence="1">
    <location>
        <begin position="400"/>
        <end position="409"/>
    </location>
</feature>
<evidence type="ECO:0000313" key="4">
    <source>
        <dbReference type="Proteomes" id="UP000678393"/>
    </source>
</evidence>
<feature type="compositionally biased region" description="Basic and acidic residues" evidence="1">
    <location>
        <begin position="872"/>
        <end position="897"/>
    </location>
</feature>
<dbReference type="Gene3D" id="2.60.40.4060">
    <property type="entry name" value="Reeler domain"/>
    <property type="match status" value="1"/>
</dbReference>
<organism evidence="3 4">
    <name type="scientific">Candidula unifasciata</name>
    <dbReference type="NCBI Taxonomy" id="100452"/>
    <lineage>
        <taxon>Eukaryota</taxon>
        <taxon>Metazoa</taxon>
        <taxon>Spiralia</taxon>
        <taxon>Lophotrochozoa</taxon>
        <taxon>Mollusca</taxon>
        <taxon>Gastropoda</taxon>
        <taxon>Heterobranchia</taxon>
        <taxon>Euthyneura</taxon>
        <taxon>Panpulmonata</taxon>
        <taxon>Eupulmonata</taxon>
        <taxon>Stylommatophora</taxon>
        <taxon>Helicina</taxon>
        <taxon>Helicoidea</taxon>
        <taxon>Geomitridae</taxon>
        <taxon>Candidula</taxon>
    </lineage>
</organism>
<feature type="chain" id="PRO_5035809931" evidence="2">
    <location>
        <begin position="24"/>
        <end position="1206"/>
    </location>
</feature>
<feature type="compositionally biased region" description="Basic and acidic residues" evidence="1">
    <location>
        <begin position="996"/>
        <end position="1012"/>
    </location>
</feature>
<feature type="compositionally biased region" description="Polar residues" evidence="1">
    <location>
        <begin position="957"/>
        <end position="966"/>
    </location>
</feature>
<feature type="compositionally biased region" description="Basic and acidic residues" evidence="1">
    <location>
        <begin position="810"/>
        <end position="827"/>
    </location>
</feature>
<feature type="compositionally biased region" description="Basic and acidic residues" evidence="1">
    <location>
        <begin position="437"/>
        <end position="450"/>
    </location>
</feature>
<keyword evidence="4" id="KW-1185">Reference proteome</keyword>
<dbReference type="EMBL" id="CAJHNH020002546">
    <property type="protein sequence ID" value="CAG5127026.1"/>
    <property type="molecule type" value="Genomic_DNA"/>
</dbReference>
<feature type="compositionally biased region" description="Basic residues" evidence="1">
    <location>
        <begin position="1020"/>
        <end position="1029"/>
    </location>
</feature>
<feature type="compositionally biased region" description="Basic residues" evidence="1">
    <location>
        <begin position="1191"/>
        <end position="1206"/>
    </location>
</feature>
<feature type="compositionally biased region" description="Polar residues" evidence="1">
    <location>
        <begin position="412"/>
        <end position="424"/>
    </location>
</feature>
<feature type="compositionally biased region" description="Basic and acidic residues" evidence="1">
    <location>
        <begin position="759"/>
        <end position="788"/>
    </location>
</feature>
<feature type="compositionally biased region" description="Basic and acidic residues" evidence="1">
    <location>
        <begin position="697"/>
        <end position="709"/>
    </location>
</feature>
<feature type="region of interest" description="Disordered" evidence="1">
    <location>
        <begin position="678"/>
        <end position="709"/>
    </location>
</feature>
<feature type="compositionally biased region" description="Basic and acidic residues" evidence="1">
    <location>
        <begin position="475"/>
        <end position="509"/>
    </location>
</feature>
<feature type="compositionally biased region" description="Basic and acidic residues" evidence="1">
    <location>
        <begin position="1030"/>
        <end position="1058"/>
    </location>
</feature>
<sequence length="1206" mass="135156">MQPFVAMLFFYSVVAALLAVGSSLPTFGHTCPTTQVPPTNVRGVNRLNRSSNTPLYRLEIVSHFKQNHSTSESLTYNVQIFAKNDAFFFSDAKISLASKSPCEAGSLTFDPHDFFDAKQSEPTCPRLLLTNRKLPMGDLPSLSWKPPACGCVQFRAVVISVHNVYYADNEDVQNGPLTQTVCVHQKATRELYFNTLCQVTEKHSAAEILSQPSFLHRHQLEARWMDKHGLEMGLELRRSDNKLCCSKVSLESKLACFDDSRRRRVDRFCEDGYPDVPFTSFRVTHMRDREKRCCFLLGELRYRCFAENSELARGPAVTMLDFSQDETDPVNDLAEFAFPHDADVIKIIGTVTFGENRGITHEEGNNDNEDNDEKEEDDDDTADQNKAVKSSKKVPAVTDENEHLVEVIREFSPSSAKASPQMHLQSPVEGTRSHPKIASDHSPKLTSAERRKTRRNNGEPENWVSAERVGSRRASSREYTADGRRVSGAEGRRASNERAGRKRTSEEQYKPATGSNSWGVPGYEDTYSRGTGLSRERQALSSAERRSRAKGSAQRRHDWAEVSEPDFEDQGGKSVAVTLDKLQKKMDRLLMRRQCCEAGAVAGRPVYGWFSPVRRECEHSGQKHIQAMDVTSGLRSCLDQFVKCCIELAVSGPVVTSSEFRENQFLFANNQKKLGPVGGLSGLDRRGDEWGQTPARRHPEEIARDVPGRESLEAYELESEKRFSSMRKIEAAPKDDIEDEEKDGPKRFDEVDNDDEDKYFDIFDRKDETVNKTAGKAEGDAEVVHAVDAKSAVTENIDKSGETTKLSAQSDDKKQKQDGESNEDANKEKHKNPVAKDSSNEKQDGGSSNQSARLSSKNTDNKQNQDDESNEEEKKVGHKDTAPKENKVSDLVDRTEKEDGDSGSQSTELKNTVGHKQKQIDESNEEANKGQNKHAVTKGNNDRESGLVESTEKQDGDSGSQSTELKNTVGHKQKQIDESNEEANKGQNKHAITKGNNDRESGLVESTEKQDGDSGSQSTKLRKINGKKHKQDDKSDEEANRGNLRDKATKDNLDRVSDPADSMGKLDGYSSRQHEASLLAKTSGGRSRQTRNNRAGGQSKAGRTSSREVRHSTSRGTSRERQQYSHTFYTNRGSYRLAPSGKIGTEDSREMAAAHVRKFMGALDSKEMVDAYRKTNLESTDVINDGPSQRSTRRKKYKRQRWYYRR</sequence>
<feature type="compositionally biased region" description="Basic and acidic residues" evidence="1">
    <location>
        <begin position="940"/>
        <end position="956"/>
    </location>
</feature>
<feature type="compositionally biased region" description="Basic and acidic residues" evidence="1">
    <location>
        <begin position="723"/>
        <end position="735"/>
    </location>
</feature>
<proteinExistence type="predicted"/>
<evidence type="ECO:0000256" key="1">
    <source>
        <dbReference type="SAM" id="MobiDB-lite"/>
    </source>
</evidence>
<feature type="compositionally biased region" description="Basic and acidic residues" evidence="1">
    <location>
        <begin position="534"/>
        <end position="546"/>
    </location>
</feature>
<feature type="region of interest" description="Disordered" evidence="1">
    <location>
        <begin position="1180"/>
        <end position="1206"/>
    </location>
</feature>
<dbReference type="Proteomes" id="UP000678393">
    <property type="component" value="Unassembled WGS sequence"/>
</dbReference>
<feature type="compositionally biased region" description="Polar residues" evidence="1">
    <location>
        <begin position="1084"/>
        <end position="1104"/>
    </location>
</feature>
<feature type="compositionally biased region" description="Polar residues" evidence="1">
    <location>
        <begin position="1180"/>
        <end position="1190"/>
    </location>
</feature>
<feature type="region of interest" description="Disordered" evidence="1">
    <location>
        <begin position="357"/>
        <end position="571"/>
    </location>
</feature>
<keyword evidence="2" id="KW-0732">Signal</keyword>
<feature type="signal peptide" evidence="2">
    <location>
        <begin position="1"/>
        <end position="23"/>
    </location>
</feature>
<feature type="compositionally biased region" description="Acidic residues" evidence="1">
    <location>
        <begin position="365"/>
        <end position="382"/>
    </location>
</feature>
<feature type="compositionally biased region" description="Polar residues" evidence="1">
    <location>
        <begin position="845"/>
        <end position="858"/>
    </location>
</feature>
<name>A0A8S3ZIN5_9EUPU</name>
<feature type="compositionally biased region" description="Polar residues" evidence="1">
    <location>
        <begin position="1124"/>
        <end position="1133"/>
    </location>
</feature>
<accession>A0A8S3ZIN5</accession>